<comment type="caution">
    <text evidence="5">The sequence shown here is derived from an EMBL/GenBank/DDBJ whole genome shotgun (WGS) entry which is preliminary data.</text>
</comment>
<keyword evidence="3" id="KW-0812">Transmembrane</keyword>
<organism evidence="5 6">
    <name type="scientific">Bifidobacterium moukalabense DSM 27321</name>
    <dbReference type="NCBI Taxonomy" id="1435051"/>
    <lineage>
        <taxon>Bacteria</taxon>
        <taxon>Bacillati</taxon>
        <taxon>Actinomycetota</taxon>
        <taxon>Actinomycetes</taxon>
        <taxon>Bifidobacteriales</taxon>
        <taxon>Bifidobacteriaceae</taxon>
        <taxon>Bifidobacterium</taxon>
    </lineage>
</organism>
<evidence type="ECO:0000256" key="1">
    <source>
        <dbReference type="ARBA" id="ARBA00022553"/>
    </source>
</evidence>
<feature type="transmembrane region" description="Helical" evidence="3">
    <location>
        <begin position="46"/>
        <end position="67"/>
    </location>
</feature>
<feature type="transmembrane region" description="Helical" evidence="3">
    <location>
        <begin position="20"/>
        <end position="40"/>
    </location>
</feature>
<dbReference type="Proteomes" id="UP000019155">
    <property type="component" value="Unassembled WGS sequence"/>
</dbReference>
<dbReference type="GeneID" id="97502488"/>
<reference evidence="5 6" key="1">
    <citation type="journal article" date="2014" name="Genome Announc.">
        <title>The Genome Sequence of Bifidobacterium moukalabense DSM 27321 Highlights the Close Phylogenetic Relatedness with the Bifidobacterium dentium Taxon.</title>
        <authorList>
            <person name="Lugli G.A."/>
            <person name="Duranti S."/>
            <person name="Milani C."/>
            <person name="Turroni F."/>
            <person name="Viappiani A."/>
            <person name="Mangifesta M."/>
            <person name="van Sinderen D."/>
            <person name="Ventura M."/>
        </authorList>
    </citation>
    <scope>NUCLEOTIDE SEQUENCE [LARGE SCALE GENOMIC DNA]</scope>
    <source>
        <strain evidence="5 6">DSM 27321</strain>
    </source>
</reference>
<sequence length="342" mass="35897">MMATPTPVTRFRPADAVRQCEASFIDLGFVLLCAGAAALIGRNVTVTAMVAFEAVIVLAVAEGSRGLTPGNMMLGLRTVRAEGMHDAAAGVLPAGMGRILIKYCTLIASLLAVFVGLPIVICSPLFVRNDLNQGWANGLASLASVDIHQPIVISGGTPRQQAAVAAAPSRTATQRTMSRQPSAQPSVPPTVALPPNLKPAPAMPPMPAAPVPATSAPVVSAPTAPATHIIIFFEDGSKQPLAIPSTLVLGRKPAPQEQGDAVLAVPDQTGTVSRSHARLEITGDDLWITDLGSTNGTKVISEDGEETRLRARQRFPIHTRSRIFLGDMGFSIIMSTSRRKRS</sequence>
<keyword evidence="1" id="KW-0597">Phosphoprotein</keyword>
<dbReference type="OrthoDB" id="3254248at2"/>
<evidence type="ECO:0000313" key="5">
    <source>
        <dbReference type="EMBL" id="ETY72284.1"/>
    </source>
</evidence>
<dbReference type="SMART" id="SM00240">
    <property type="entry name" value="FHA"/>
    <property type="match status" value="1"/>
</dbReference>
<dbReference type="STRING" id="1435051.BMOU_0301"/>
<evidence type="ECO:0000313" key="6">
    <source>
        <dbReference type="Proteomes" id="UP000019155"/>
    </source>
</evidence>
<accession>W4NB86</accession>
<dbReference type="InterPro" id="IPR000253">
    <property type="entry name" value="FHA_dom"/>
</dbReference>
<evidence type="ECO:0000259" key="4">
    <source>
        <dbReference type="PROSITE" id="PS50006"/>
    </source>
</evidence>
<dbReference type="Pfam" id="PF00498">
    <property type="entry name" value="FHA"/>
    <property type="match status" value="1"/>
</dbReference>
<dbReference type="eggNOG" id="COG1716">
    <property type="taxonomic scope" value="Bacteria"/>
</dbReference>
<proteinExistence type="predicted"/>
<dbReference type="EMBL" id="AZMV01000001">
    <property type="protein sequence ID" value="ETY72284.1"/>
    <property type="molecule type" value="Genomic_DNA"/>
</dbReference>
<dbReference type="SUPFAM" id="SSF49879">
    <property type="entry name" value="SMAD/FHA domain"/>
    <property type="match status" value="1"/>
</dbReference>
<dbReference type="PATRIC" id="fig|1435051.3.peg.295"/>
<feature type="compositionally biased region" description="Pro residues" evidence="2">
    <location>
        <begin position="186"/>
        <end position="201"/>
    </location>
</feature>
<keyword evidence="3" id="KW-0472">Membrane</keyword>
<evidence type="ECO:0000256" key="3">
    <source>
        <dbReference type="SAM" id="Phobius"/>
    </source>
</evidence>
<keyword evidence="3" id="KW-1133">Transmembrane helix</keyword>
<keyword evidence="6" id="KW-1185">Reference proteome</keyword>
<dbReference type="AlphaFoldDB" id="W4NB86"/>
<feature type="region of interest" description="Disordered" evidence="2">
    <location>
        <begin position="169"/>
        <end position="201"/>
    </location>
</feature>
<feature type="domain" description="FHA" evidence="4">
    <location>
        <begin position="247"/>
        <end position="299"/>
    </location>
</feature>
<dbReference type="CDD" id="cd00060">
    <property type="entry name" value="FHA"/>
    <property type="match status" value="1"/>
</dbReference>
<name>W4NB86_9BIFI</name>
<feature type="compositionally biased region" description="Polar residues" evidence="2">
    <location>
        <begin position="175"/>
        <end position="185"/>
    </location>
</feature>
<gene>
    <name evidence="5" type="ORF">BMOU_0301</name>
</gene>
<dbReference type="RefSeq" id="WP_034874056.1">
    <property type="nucleotide sequence ID" value="NZ_AZMV01000001.1"/>
</dbReference>
<evidence type="ECO:0000256" key="2">
    <source>
        <dbReference type="SAM" id="MobiDB-lite"/>
    </source>
</evidence>
<feature type="transmembrane region" description="Helical" evidence="3">
    <location>
        <begin position="103"/>
        <end position="127"/>
    </location>
</feature>
<dbReference type="Gene3D" id="2.60.200.20">
    <property type="match status" value="1"/>
</dbReference>
<dbReference type="PROSITE" id="PS50006">
    <property type="entry name" value="FHA_DOMAIN"/>
    <property type="match status" value="1"/>
</dbReference>
<dbReference type="InterPro" id="IPR008984">
    <property type="entry name" value="SMAD_FHA_dom_sf"/>
</dbReference>
<protein>
    <submittedName>
        <fullName evidence="5">Signal peptide protein</fullName>
    </submittedName>
</protein>